<evidence type="ECO:0000256" key="1">
    <source>
        <dbReference type="SAM" id="SignalP"/>
    </source>
</evidence>
<evidence type="ECO:0000313" key="3">
    <source>
        <dbReference type="Proteomes" id="UP000476837"/>
    </source>
</evidence>
<evidence type="ECO:0000313" key="2">
    <source>
        <dbReference type="EMBL" id="KAA0686098.1"/>
    </source>
</evidence>
<dbReference type="SUPFAM" id="SSF53850">
    <property type="entry name" value="Periplasmic binding protein-like II"/>
    <property type="match status" value="1"/>
</dbReference>
<dbReference type="Gene3D" id="3.40.190.10">
    <property type="entry name" value="Periplasmic binding protein-like II"/>
    <property type="match status" value="2"/>
</dbReference>
<reference evidence="2 3" key="1">
    <citation type="submission" date="2018-07" db="EMBL/GenBank/DDBJ databases">
        <title>Genome sequence of Roseomonas fauriae ATCC 49958.</title>
        <authorList>
            <person name="Sant'Anna F.H."/>
            <person name="Baldani J.I."/>
            <person name="Zilli J.E."/>
            <person name="Reis V.M."/>
            <person name="Hartmann A."/>
            <person name="Cruz L."/>
            <person name="de Souza E.M."/>
            <person name="de Oliveira Pedrosa F."/>
            <person name="Passaglia L.M.P."/>
        </authorList>
    </citation>
    <scope>NUCLEOTIDE SEQUENCE [LARGE SCALE GENOMIC DNA]</scope>
    <source>
        <strain evidence="2 3">ATCC 49958</strain>
    </source>
</reference>
<dbReference type="EMBL" id="QOKV01000005">
    <property type="protein sequence ID" value="KAA0686098.1"/>
    <property type="molecule type" value="Genomic_DNA"/>
</dbReference>
<dbReference type="RefSeq" id="WP_149164670.1">
    <property type="nucleotide sequence ID" value="NZ_QOKV01000005.1"/>
</dbReference>
<sequence length="259" mass="28646">MFLNARWRTLFSAALLLSGLTLPAMAQEVVNVYGPGGPLPAMKEASATFGKARNITVNLTAGPTPQWLDKAKQDADVIFSGAENMMTDFIRVMEGRILEDTVDPLYLRPSVVLVRPDNPKGITGIRDLLKPNMKVLIVQGAGQTGLWEDIVGRTGDIAMVRAFRKNIVGYAANSAEAQKVWDSTPGIDAWIIWNIWGANERTRTDIVEIEPDLRIYRDTGVSLTKTGSQKASARDFVAFLKSEEGKRIFEKHGWMERAP</sequence>
<dbReference type="AlphaFoldDB" id="A0A6L3B2C4"/>
<name>A0A6L3B2C4_AZOBR</name>
<dbReference type="Pfam" id="PF13531">
    <property type="entry name" value="SBP_bac_11"/>
    <property type="match status" value="1"/>
</dbReference>
<proteinExistence type="predicted"/>
<comment type="caution">
    <text evidence="2">The sequence shown here is derived from an EMBL/GenBank/DDBJ whole genome shotgun (WGS) entry which is preliminary data.</text>
</comment>
<keyword evidence="1" id="KW-0732">Signal</keyword>
<dbReference type="CDD" id="cd13519">
    <property type="entry name" value="PBP2_PEB3_AcfC"/>
    <property type="match status" value="1"/>
</dbReference>
<protein>
    <submittedName>
        <fullName evidence="2">ABC transporter substrate-binding protein</fullName>
    </submittedName>
</protein>
<gene>
    <name evidence="2" type="ORF">DS837_10295</name>
</gene>
<feature type="signal peptide" evidence="1">
    <location>
        <begin position="1"/>
        <end position="26"/>
    </location>
</feature>
<accession>A0A6L3B2C4</accession>
<dbReference type="Proteomes" id="UP000476837">
    <property type="component" value="Unassembled WGS sequence"/>
</dbReference>
<feature type="chain" id="PRO_5027110270" evidence="1">
    <location>
        <begin position="27"/>
        <end position="259"/>
    </location>
</feature>
<organism evidence="2 3">
    <name type="scientific">Azospirillum brasilense</name>
    <dbReference type="NCBI Taxonomy" id="192"/>
    <lineage>
        <taxon>Bacteria</taxon>
        <taxon>Pseudomonadati</taxon>
        <taxon>Pseudomonadota</taxon>
        <taxon>Alphaproteobacteria</taxon>
        <taxon>Rhodospirillales</taxon>
        <taxon>Azospirillaceae</taxon>
        <taxon>Azospirillum</taxon>
    </lineage>
</organism>